<dbReference type="HAMAP" id="MF_01006">
    <property type="entry name" value="Undec_diphosphatase"/>
    <property type="match status" value="1"/>
</dbReference>
<organism evidence="15 16">
    <name type="scientific">Candidatus Protochlamydia naegleriophila</name>
    <dbReference type="NCBI Taxonomy" id="389348"/>
    <lineage>
        <taxon>Bacteria</taxon>
        <taxon>Pseudomonadati</taxon>
        <taxon>Chlamydiota</taxon>
        <taxon>Chlamydiia</taxon>
        <taxon>Parachlamydiales</taxon>
        <taxon>Parachlamydiaceae</taxon>
        <taxon>Candidatus Protochlamydia</taxon>
    </lineage>
</organism>
<dbReference type="EC" id="3.6.1.27" evidence="3 14"/>
<evidence type="ECO:0000256" key="14">
    <source>
        <dbReference type="HAMAP-Rule" id="MF_01006"/>
    </source>
</evidence>
<evidence type="ECO:0000256" key="3">
    <source>
        <dbReference type="ARBA" id="ARBA00012374"/>
    </source>
</evidence>
<evidence type="ECO:0000256" key="8">
    <source>
        <dbReference type="ARBA" id="ARBA00022989"/>
    </source>
</evidence>
<evidence type="ECO:0000313" key="16">
    <source>
        <dbReference type="Proteomes" id="UP000069902"/>
    </source>
</evidence>
<dbReference type="EMBL" id="LN879502">
    <property type="protein sequence ID" value="CUI17495.1"/>
    <property type="molecule type" value="Genomic_DNA"/>
</dbReference>
<feature type="transmembrane region" description="Helical" evidence="14">
    <location>
        <begin position="171"/>
        <end position="192"/>
    </location>
</feature>
<evidence type="ECO:0000256" key="1">
    <source>
        <dbReference type="ARBA" id="ARBA00004651"/>
    </source>
</evidence>
<dbReference type="PANTHER" id="PTHR30622">
    <property type="entry name" value="UNDECAPRENYL-DIPHOSPHATASE"/>
    <property type="match status" value="1"/>
</dbReference>
<dbReference type="AlphaFoldDB" id="A0A0U5JEB5"/>
<evidence type="ECO:0000256" key="9">
    <source>
        <dbReference type="ARBA" id="ARBA00023136"/>
    </source>
</evidence>
<dbReference type="Pfam" id="PF02673">
    <property type="entry name" value="BacA"/>
    <property type="match status" value="1"/>
</dbReference>
<feature type="transmembrane region" description="Helical" evidence="14">
    <location>
        <begin position="105"/>
        <end position="125"/>
    </location>
</feature>
<keyword evidence="8 14" id="KW-1133">Transmembrane helix</keyword>
<keyword evidence="14" id="KW-0961">Cell wall biogenesis/degradation</keyword>
<feature type="transmembrane region" description="Helical" evidence="14">
    <location>
        <begin position="75"/>
        <end position="93"/>
    </location>
</feature>
<keyword evidence="6 14" id="KW-0812">Transmembrane</keyword>
<keyword evidence="14" id="KW-0573">Peptidoglycan synthesis</keyword>
<dbReference type="Proteomes" id="UP000069902">
    <property type="component" value="Chromosome cPNK"/>
</dbReference>
<sequence length="257" mass="28612">MTTWEVFFLGLVQGITEFLPVSSSGHLELAQYFLGFENLHTYVLFNLICHLGTLGAIVYMFYPQIKGSITTHPKRFLQIVLGTLPLFPLVLIIKPIKAIFDQPEYLGVCFLVSAALLFASVYVRIQTRKTMRWSDPLAIGMFQAVAVLPGVSRSGATISAARLLGWDKQEAIQFSFLLAIPAILGGTVLELWQLCKLPATEMPAISAMQFLTGFGTSFIVGCAALWAVIQMMAQDKWVYFAWYCLFIGIATTLYFNI</sequence>
<comment type="similarity">
    <text evidence="2 14">Belongs to the UppP family.</text>
</comment>
<comment type="miscellaneous">
    <text evidence="14">Bacitracin is thought to be involved in the inhibition of peptidoglycan synthesis by sequestering undecaprenyl diphosphate, thereby reducing the pool of lipid carrier available.</text>
</comment>
<keyword evidence="10 14" id="KW-0046">Antibiotic resistance</keyword>
<comment type="subcellular location">
    <subcellularLocation>
        <location evidence="1 14">Cell membrane</location>
        <topology evidence="1 14">Multi-pass membrane protein</topology>
    </subcellularLocation>
</comment>
<keyword evidence="9 14" id="KW-0472">Membrane</keyword>
<proteinExistence type="inferred from homology"/>
<comment type="function">
    <text evidence="14">Catalyzes the dephosphorylation of undecaprenyl diphosphate (UPP). Confers resistance to bacitracin.</text>
</comment>
<keyword evidence="5 14" id="KW-1003">Cell membrane</keyword>
<dbReference type="PATRIC" id="fig|389348.3.peg.2121"/>
<dbReference type="GO" id="GO:0046677">
    <property type="term" value="P:response to antibiotic"/>
    <property type="evidence" value="ECO:0007669"/>
    <property type="project" value="UniProtKB-UniRule"/>
</dbReference>
<dbReference type="FunCoup" id="A0A0U5JEB5">
    <property type="interactions" value="234"/>
</dbReference>
<evidence type="ECO:0000256" key="5">
    <source>
        <dbReference type="ARBA" id="ARBA00022475"/>
    </source>
</evidence>
<gene>
    <name evidence="14 15" type="primary">uppP</name>
    <name evidence="15" type="ORF">PNK_1890</name>
</gene>
<evidence type="ECO:0000256" key="10">
    <source>
        <dbReference type="ARBA" id="ARBA00023251"/>
    </source>
</evidence>
<feature type="transmembrane region" description="Helical" evidence="14">
    <location>
        <begin position="42"/>
        <end position="63"/>
    </location>
</feature>
<dbReference type="GO" id="GO:0009252">
    <property type="term" value="P:peptidoglycan biosynthetic process"/>
    <property type="evidence" value="ECO:0007669"/>
    <property type="project" value="UniProtKB-KW"/>
</dbReference>
<name>A0A0U5JEB5_9BACT</name>
<dbReference type="InterPro" id="IPR003824">
    <property type="entry name" value="UppP"/>
</dbReference>
<dbReference type="GO" id="GO:0050380">
    <property type="term" value="F:undecaprenyl-diphosphatase activity"/>
    <property type="evidence" value="ECO:0007669"/>
    <property type="project" value="UniProtKB-UniRule"/>
</dbReference>
<evidence type="ECO:0000256" key="6">
    <source>
        <dbReference type="ARBA" id="ARBA00022692"/>
    </source>
</evidence>
<protein>
    <recommendedName>
        <fullName evidence="4 14">Undecaprenyl-diphosphatase</fullName>
        <ecNumber evidence="3 14">3.6.1.27</ecNumber>
    </recommendedName>
    <alternativeName>
        <fullName evidence="12 14">Bacitracin resistance protein</fullName>
    </alternativeName>
    <alternativeName>
        <fullName evidence="11 14">Undecaprenyl pyrophosphate phosphatase</fullName>
    </alternativeName>
</protein>
<dbReference type="GO" id="GO:0071555">
    <property type="term" value="P:cell wall organization"/>
    <property type="evidence" value="ECO:0007669"/>
    <property type="project" value="UniProtKB-KW"/>
</dbReference>
<evidence type="ECO:0000256" key="7">
    <source>
        <dbReference type="ARBA" id="ARBA00022801"/>
    </source>
</evidence>
<accession>A0A0U5JEB5</accession>
<evidence type="ECO:0000256" key="4">
    <source>
        <dbReference type="ARBA" id="ARBA00021581"/>
    </source>
</evidence>
<keyword evidence="14" id="KW-0133">Cell shape</keyword>
<evidence type="ECO:0000256" key="2">
    <source>
        <dbReference type="ARBA" id="ARBA00010621"/>
    </source>
</evidence>
<keyword evidence="16" id="KW-1185">Reference proteome</keyword>
<dbReference type="STRING" id="389348.PNK_1890"/>
<feature type="transmembrane region" description="Helical" evidence="14">
    <location>
        <begin position="237"/>
        <end position="255"/>
    </location>
</feature>
<dbReference type="InParanoid" id="A0A0U5JEB5"/>
<dbReference type="PANTHER" id="PTHR30622:SF2">
    <property type="entry name" value="UNDECAPRENYL-DIPHOSPHATASE"/>
    <property type="match status" value="1"/>
</dbReference>
<evidence type="ECO:0000256" key="13">
    <source>
        <dbReference type="ARBA" id="ARBA00047594"/>
    </source>
</evidence>
<feature type="transmembrane region" description="Helical" evidence="14">
    <location>
        <begin position="204"/>
        <end position="231"/>
    </location>
</feature>
<evidence type="ECO:0000313" key="15">
    <source>
        <dbReference type="EMBL" id="CUI17495.1"/>
    </source>
</evidence>
<evidence type="ECO:0000256" key="11">
    <source>
        <dbReference type="ARBA" id="ARBA00032707"/>
    </source>
</evidence>
<dbReference type="GO" id="GO:0008360">
    <property type="term" value="P:regulation of cell shape"/>
    <property type="evidence" value="ECO:0007669"/>
    <property type="project" value="UniProtKB-KW"/>
</dbReference>
<reference evidence="16" key="1">
    <citation type="submission" date="2015-09" db="EMBL/GenBank/DDBJ databases">
        <authorList>
            <person name="Bertelli C."/>
        </authorList>
    </citation>
    <scope>NUCLEOTIDE SEQUENCE [LARGE SCALE GENOMIC DNA]</scope>
    <source>
        <strain evidence="16">KNic</strain>
    </source>
</reference>
<dbReference type="KEGG" id="pnl:PNK_1890"/>
<dbReference type="RefSeq" id="WP_059061683.1">
    <property type="nucleotide sequence ID" value="NZ_LN879502.1"/>
</dbReference>
<comment type="catalytic activity">
    <reaction evidence="13 14">
        <text>di-trans,octa-cis-undecaprenyl diphosphate + H2O = di-trans,octa-cis-undecaprenyl phosphate + phosphate + H(+)</text>
        <dbReference type="Rhea" id="RHEA:28094"/>
        <dbReference type="ChEBI" id="CHEBI:15377"/>
        <dbReference type="ChEBI" id="CHEBI:15378"/>
        <dbReference type="ChEBI" id="CHEBI:43474"/>
        <dbReference type="ChEBI" id="CHEBI:58405"/>
        <dbReference type="ChEBI" id="CHEBI:60392"/>
        <dbReference type="EC" id="3.6.1.27"/>
    </reaction>
</comment>
<dbReference type="GO" id="GO:0005886">
    <property type="term" value="C:plasma membrane"/>
    <property type="evidence" value="ECO:0007669"/>
    <property type="project" value="UniProtKB-SubCell"/>
</dbReference>
<evidence type="ECO:0000256" key="12">
    <source>
        <dbReference type="ARBA" id="ARBA00032932"/>
    </source>
</evidence>
<keyword evidence="7 14" id="KW-0378">Hydrolase</keyword>